<sequence length="165" mass="18042">MTAMNPYAFRGWHLPSYADGAAAANYERNYHMYGSLPSGYFAPSSSMYPFNPEPQKQHIGGDWKLQSSSVCSTSSDGSPNNLREQGMTKPSYEGLYKQNACRNADSSDEHARSCCALSCSCSSPQQRLPMLNNSWAGGDLGGALDFNKTSMAMSTMSPYQSLCQR</sequence>
<gene>
    <name evidence="1" type="ORF">DPMN_076255</name>
</gene>
<dbReference type="Proteomes" id="UP000828390">
    <property type="component" value="Unassembled WGS sequence"/>
</dbReference>
<reference evidence="1" key="1">
    <citation type="journal article" date="2019" name="bioRxiv">
        <title>The Genome of the Zebra Mussel, Dreissena polymorpha: A Resource for Invasive Species Research.</title>
        <authorList>
            <person name="McCartney M.A."/>
            <person name="Auch B."/>
            <person name="Kono T."/>
            <person name="Mallez S."/>
            <person name="Zhang Y."/>
            <person name="Obille A."/>
            <person name="Becker A."/>
            <person name="Abrahante J.E."/>
            <person name="Garbe J."/>
            <person name="Badalamenti J.P."/>
            <person name="Herman A."/>
            <person name="Mangelson H."/>
            <person name="Liachko I."/>
            <person name="Sullivan S."/>
            <person name="Sone E.D."/>
            <person name="Koren S."/>
            <person name="Silverstein K.A.T."/>
            <person name="Beckman K.B."/>
            <person name="Gohl D.M."/>
        </authorList>
    </citation>
    <scope>NUCLEOTIDE SEQUENCE</scope>
    <source>
        <strain evidence="1">Duluth1</strain>
        <tissue evidence="1">Whole animal</tissue>
    </source>
</reference>
<keyword evidence="2" id="KW-1185">Reference proteome</keyword>
<evidence type="ECO:0000313" key="2">
    <source>
        <dbReference type="Proteomes" id="UP000828390"/>
    </source>
</evidence>
<reference evidence="1" key="2">
    <citation type="submission" date="2020-11" db="EMBL/GenBank/DDBJ databases">
        <authorList>
            <person name="McCartney M.A."/>
            <person name="Auch B."/>
            <person name="Kono T."/>
            <person name="Mallez S."/>
            <person name="Becker A."/>
            <person name="Gohl D.M."/>
            <person name="Silverstein K.A.T."/>
            <person name="Koren S."/>
            <person name="Bechman K.B."/>
            <person name="Herman A."/>
            <person name="Abrahante J.E."/>
            <person name="Garbe J."/>
        </authorList>
    </citation>
    <scope>NUCLEOTIDE SEQUENCE</scope>
    <source>
        <strain evidence="1">Duluth1</strain>
        <tissue evidence="1">Whole animal</tissue>
    </source>
</reference>
<dbReference type="AlphaFoldDB" id="A0A9D3YID7"/>
<feature type="non-terminal residue" evidence="1">
    <location>
        <position position="165"/>
    </location>
</feature>
<name>A0A9D3YID7_DREPO</name>
<proteinExistence type="predicted"/>
<protein>
    <submittedName>
        <fullName evidence="1">Uncharacterized protein</fullName>
    </submittedName>
</protein>
<organism evidence="1 2">
    <name type="scientific">Dreissena polymorpha</name>
    <name type="common">Zebra mussel</name>
    <name type="synonym">Mytilus polymorpha</name>
    <dbReference type="NCBI Taxonomy" id="45954"/>
    <lineage>
        <taxon>Eukaryota</taxon>
        <taxon>Metazoa</taxon>
        <taxon>Spiralia</taxon>
        <taxon>Lophotrochozoa</taxon>
        <taxon>Mollusca</taxon>
        <taxon>Bivalvia</taxon>
        <taxon>Autobranchia</taxon>
        <taxon>Heteroconchia</taxon>
        <taxon>Euheterodonta</taxon>
        <taxon>Imparidentia</taxon>
        <taxon>Neoheterodontei</taxon>
        <taxon>Myida</taxon>
        <taxon>Dreissenoidea</taxon>
        <taxon>Dreissenidae</taxon>
        <taxon>Dreissena</taxon>
    </lineage>
</organism>
<evidence type="ECO:0000313" key="1">
    <source>
        <dbReference type="EMBL" id="KAH3701272.1"/>
    </source>
</evidence>
<dbReference type="EMBL" id="JAIWYP010000015">
    <property type="protein sequence ID" value="KAH3701272.1"/>
    <property type="molecule type" value="Genomic_DNA"/>
</dbReference>
<comment type="caution">
    <text evidence="1">The sequence shown here is derived from an EMBL/GenBank/DDBJ whole genome shotgun (WGS) entry which is preliminary data.</text>
</comment>
<accession>A0A9D3YID7</accession>